<feature type="non-terminal residue" evidence="6">
    <location>
        <position position="1"/>
    </location>
</feature>
<dbReference type="Proteomes" id="UP000299102">
    <property type="component" value="Unassembled WGS sequence"/>
</dbReference>
<dbReference type="InterPro" id="IPR005828">
    <property type="entry name" value="MFS_sugar_transport-like"/>
</dbReference>
<feature type="transmembrane region" description="Helical" evidence="5">
    <location>
        <begin position="179"/>
        <end position="199"/>
    </location>
</feature>
<dbReference type="Pfam" id="PF00083">
    <property type="entry name" value="Sugar_tr"/>
    <property type="match status" value="1"/>
</dbReference>
<evidence type="ECO:0000256" key="5">
    <source>
        <dbReference type="SAM" id="Phobius"/>
    </source>
</evidence>
<evidence type="ECO:0000256" key="1">
    <source>
        <dbReference type="ARBA" id="ARBA00004141"/>
    </source>
</evidence>
<comment type="subcellular location">
    <subcellularLocation>
        <location evidence="1">Membrane</location>
        <topology evidence="1">Multi-pass membrane protein</topology>
    </subcellularLocation>
</comment>
<proteinExistence type="predicted"/>
<accession>A0A4C1ZHR5</accession>
<feature type="transmembrane region" description="Helical" evidence="5">
    <location>
        <begin position="27"/>
        <end position="45"/>
    </location>
</feature>
<dbReference type="OrthoDB" id="2544694at2759"/>
<sequence length="565" mass="64821">ADDVTDECIDLDDLLPKIGEFGRYQKLLLWLVCLPSCLPCGFGAFNQLFMSDSPDHWCYVPQLHNLTSEERKKLSIPIKIASNVEHPERSATLLYLVNSTRWLCEEFLCMLYCVYYGECSEKPFNSCRSVRRKYYQRHRDGWHSTIVCFMRNFLPRRVGLWNNHLELPSAFDLVCDYDVYPTLGLMALNIGGPIGVYTFGILNDRIGRKKSFFACLTTLLTGSLMTAYAHKYWLWALARAIVGLTIPAIYQIPFIISLELVGPNYRSFVTVMTCMFYTTGLILLSGITYLLRDWRTLALATSVPFILYYGYWFVMPESPRWLLMKEKLVEANVILKMIARVNGEEFPEEYTLRLQQQLLQQKNNGAKDPKPASVFALCRTPNLRLKTCLITLNWCASEMVYVGLSYYGPSLGKNQYMSFFLSSVVEIPSYIVCWILIDYGSNNLVLPLMVMGAVSVVGGVRALRLPETLHCPLPQTVEEGERFGSDWTYSDCCTCAPKRQTTVSDTYEDLEQLEMNEPPPTVGEETGLPQNFVTRRASMRRLVRQTSLMETQRNHDGTINMTYWF</sequence>
<dbReference type="InterPro" id="IPR036259">
    <property type="entry name" value="MFS_trans_sf"/>
</dbReference>
<comment type="caution">
    <text evidence="6">The sequence shown here is derived from an EMBL/GenBank/DDBJ whole genome shotgun (WGS) entry which is preliminary data.</text>
</comment>
<dbReference type="GO" id="GO:0016020">
    <property type="term" value="C:membrane"/>
    <property type="evidence" value="ECO:0007669"/>
    <property type="project" value="UniProtKB-SubCell"/>
</dbReference>
<keyword evidence="7" id="KW-1185">Reference proteome</keyword>
<evidence type="ECO:0000256" key="2">
    <source>
        <dbReference type="ARBA" id="ARBA00022692"/>
    </source>
</evidence>
<dbReference type="SUPFAM" id="SSF103473">
    <property type="entry name" value="MFS general substrate transporter"/>
    <property type="match status" value="1"/>
</dbReference>
<feature type="transmembrane region" description="Helical" evidence="5">
    <location>
        <begin position="297"/>
        <end position="315"/>
    </location>
</feature>
<feature type="transmembrane region" description="Helical" evidence="5">
    <location>
        <begin position="268"/>
        <end position="291"/>
    </location>
</feature>
<dbReference type="STRING" id="151549.A0A4C1ZHR5"/>
<keyword evidence="3 5" id="KW-1133">Transmembrane helix</keyword>
<feature type="transmembrane region" description="Helical" evidence="5">
    <location>
        <begin position="443"/>
        <end position="463"/>
    </location>
</feature>
<organism evidence="6 7">
    <name type="scientific">Eumeta variegata</name>
    <name type="common">Bagworm moth</name>
    <name type="synonym">Eumeta japonica</name>
    <dbReference type="NCBI Taxonomy" id="151549"/>
    <lineage>
        <taxon>Eukaryota</taxon>
        <taxon>Metazoa</taxon>
        <taxon>Ecdysozoa</taxon>
        <taxon>Arthropoda</taxon>
        <taxon>Hexapoda</taxon>
        <taxon>Insecta</taxon>
        <taxon>Pterygota</taxon>
        <taxon>Neoptera</taxon>
        <taxon>Endopterygota</taxon>
        <taxon>Lepidoptera</taxon>
        <taxon>Glossata</taxon>
        <taxon>Ditrysia</taxon>
        <taxon>Tineoidea</taxon>
        <taxon>Psychidae</taxon>
        <taxon>Oiketicinae</taxon>
        <taxon>Eumeta</taxon>
    </lineage>
</organism>
<evidence type="ECO:0000313" key="7">
    <source>
        <dbReference type="Proteomes" id="UP000299102"/>
    </source>
</evidence>
<evidence type="ECO:0000313" key="6">
    <source>
        <dbReference type="EMBL" id="GBP86663.1"/>
    </source>
</evidence>
<dbReference type="PANTHER" id="PTHR24064">
    <property type="entry name" value="SOLUTE CARRIER FAMILY 22 MEMBER"/>
    <property type="match status" value="1"/>
</dbReference>
<dbReference type="AlphaFoldDB" id="A0A4C1ZHR5"/>
<protein>
    <submittedName>
        <fullName evidence="6">Carcinine transporter</fullName>
    </submittedName>
</protein>
<keyword evidence="4 5" id="KW-0472">Membrane</keyword>
<dbReference type="Gene3D" id="1.20.1250.20">
    <property type="entry name" value="MFS general substrate transporter like domains"/>
    <property type="match status" value="1"/>
</dbReference>
<feature type="transmembrane region" description="Helical" evidence="5">
    <location>
        <begin position="236"/>
        <end position="256"/>
    </location>
</feature>
<name>A0A4C1ZHR5_EUMVA</name>
<dbReference type="EMBL" id="BGZK01001807">
    <property type="protein sequence ID" value="GBP86663.1"/>
    <property type="molecule type" value="Genomic_DNA"/>
</dbReference>
<feature type="transmembrane region" description="Helical" evidence="5">
    <location>
        <begin position="416"/>
        <end position="437"/>
    </location>
</feature>
<reference evidence="6 7" key="1">
    <citation type="journal article" date="2019" name="Commun. Biol.">
        <title>The bagworm genome reveals a unique fibroin gene that provides high tensile strength.</title>
        <authorList>
            <person name="Kono N."/>
            <person name="Nakamura H."/>
            <person name="Ohtoshi R."/>
            <person name="Tomita M."/>
            <person name="Numata K."/>
            <person name="Arakawa K."/>
        </authorList>
    </citation>
    <scope>NUCLEOTIDE SEQUENCE [LARGE SCALE GENOMIC DNA]</scope>
</reference>
<evidence type="ECO:0000256" key="4">
    <source>
        <dbReference type="ARBA" id="ARBA00023136"/>
    </source>
</evidence>
<keyword evidence="2 5" id="KW-0812">Transmembrane</keyword>
<evidence type="ECO:0000256" key="3">
    <source>
        <dbReference type="ARBA" id="ARBA00022989"/>
    </source>
</evidence>
<gene>
    <name evidence="6" type="primary">CarT</name>
    <name evidence="6" type="ORF">EVAR_60514_1</name>
</gene>
<dbReference type="GO" id="GO:0022857">
    <property type="term" value="F:transmembrane transporter activity"/>
    <property type="evidence" value="ECO:0007669"/>
    <property type="project" value="InterPro"/>
</dbReference>